<dbReference type="Gene3D" id="2.60.260.20">
    <property type="entry name" value="Urease metallochaperone UreE, N-terminal domain"/>
    <property type="match status" value="2"/>
</dbReference>
<feature type="domain" description="J" evidence="10">
    <location>
        <begin position="5"/>
        <end position="70"/>
    </location>
</feature>
<evidence type="ECO:0000256" key="7">
    <source>
        <dbReference type="ARBA" id="ARBA00067609"/>
    </source>
</evidence>
<feature type="binding site" evidence="8">
    <location>
        <position position="146"/>
    </location>
    <ligand>
        <name>Zn(2+)</name>
        <dbReference type="ChEBI" id="CHEBI:29105"/>
        <label>1</label>
    </ligand>
</feature>
<dbReference type="PROSITE" id="PS00636">
    <property type="entry name" value="DNAJ_1"/>
    <property type="match status" value="1"/>
</dbReference>
<dbReference type="Gene3D" id="1.10.287.110">
    <property type="entry name" value="DnaJ domain"/>
    <property type="match status" value="1"/>
</dbReference>
<dbReference type="SUPFAM" id="SSF46565">
    <property type="entry name" value="Chaperone J-domain"/>
    <property type="match status" value="1"/>
</dbReference>
<dbReference type="InterPro" id="IPR018253">
    <property type="entry name" value="DnaJ_domain_CS"/>
</dbReference>
<dbReference type="InterPro" id="IPR002939">
    <property type="entry name" value="DnaJ_C"/>
</dbReference>
<keyword evidence="8" id="KW-0963">Cytoplasm</keyword>
<keyword evidence="2 8" id="KW-0677">Repeat</keyword>
<dbReference type="GO" id="GO:0006260">
    <property type="term" value="P:DNA replication"/>
    <property type="evidence" value="ECO:0007669"/>
    <property type="project" value="UniProtKB-KW"/>
</dbReference>
<keyword evidence="1 8" id="KW-0479">Metal-binding</keyword>
<feature type="repeat" description="CXXCXGXG motif" evidence="8">
    <location>
        <begin position="199"/>
        <end position="206"/>
    </location>
</feature>
<feature type="binding site" evidence="8">
    <location>
        <position position="202"/>
    </location>
    <ligand>
        <name>Zn(2+)</name>
        <dbReference type="ChEBI" id="CHEBI:29105"/>
        <label>1</label>
    </ligand>
</feature>
<dbReference type="InterPro" id="IPR036410">
    <property type="entry name" value="HSP_DnaJ_Cys-rich_dom_sf"/>
</dbReference>
<dbReference type="SMART" id="SM00271">
    <property type="entry name" value="DnaJ"/>
    <property type="match status" value="1"/>
</dbReference>
<feature type="repeat" description="CXXCXGXG motif" evidence="8">
    <location>
        <begin position="163"/>
        <end position="170"/>
    </location>
</feature>
<feature type="binding site" evidence="8">
    <location>
        <position position="185"/>
    </location>
    <ligand>
        <name>Zn(2+)</name>
        <dbReference type="ChEBI" id="CHEBI:29105"/>
        <label>2</label>
    </ligand>
</feature>
<evidence type="ECO:0000256" key="6">
    <source>
        <dbReference type="ARBA" id="ARBA00061004"/>
    </source>
</evidence>
<keyword evidence="3 8" id="KW-0863">Zinc-finger</keyword>
<dbReference type="CDD" id="cd10747">
    <property type="entry name" value="DnaJ_C"/>
    <property type="match status" value="1"/>
</dbReference>
<dbReference type="InterPro" id="IPR008971">
    <property type="entry name" value="HSP40/DnaJ_pept-bd"/>
</dbReference>
<evidence type="ECO:0000313" key="12">
    <source>
        <dbReference type="EMBL" id="CAA9422219.1"/>
    </source>
</evidence>
<evidence type="ECO:0000259" key="10">
    <source>
        <dbReference type="PROSITE" id="PS50076"/>
    </source>
</evidence>
<protein>
    <recommendedName>
        <fullName evidence="7 8">Chaperone protein DnaJ</fullName>
    </recommendedName>
</protein>
<dbReference type="PANTHER" id="PTHR43096">
    <property type="entry name" value="DNAJ HOMOLOG 1, MITOCHONDRIAL-RELATED"/>
    <property type="match status" value="1"/>
</dbReference>
<dbReference type="Pfam" id="PF00226">
    <property type="entry name" value="DnaJ"/>
    <property type="match status" value="1"/>
</dbReference>
<dbReference type="AlphaFoldDB" id="A0A6J4PUK0"/>
<feature type="binding site" evidence="8">
    <location>
        <position position="149"/>
    </location>
    <ligand>
        <name>Zn(2+)</name>
        <dbReference type="ChEBI" id="CHEBI:29105"/>
        <label>1</label>
    </ligand>
</feature>
<dbReference type="FunFam" id="2.10.230.10:FF:000002">
    <property type="entry name" value="Molecular chaperone DnaJ"/>
    <property type="match status" value="1"/>
</dbReference>
<dbReference type="NCBIfam" id="TIGR02349">
    <property type="entry name" value="DnaJ_bact"/>
    <property type="match status" value="1"/>
</dbReference>
<comment type="similarity">
    <text evidence="6 8">Belongs to the DnaJ family.</text>
</comment>
<reference evidence="12" key="1">
    <citation type="submission" date="2020-02" db="EMBL/GenBank/DDBJ databases">
        <authorList>
            <person name="Meier V. D."/>
        </authorList>
    </citation>
    <scope>NUCLEOTIDE SEQUENCE</scope>
    <source>
        <strain evidence="12">AVDCRST_MAG37</strain>
    </source>
</reference>
<evidence type="ECO:0000256" key="2">
    <source>
        <dbReference type="ARBA" id="ARBA00022737"/>
    </source>
</evidence>
<dbReference type="GO" id="GO:0005524">
    <property type="term" value="F:ATP binding"/>
    <property type="evidence" value="ECO:0007669"/>
    <property type="project" value="InterPro"/>
</dbReference>
<dbReference type="SUPFAM" id="SSF49493">
    <property type="entry name" value="HSP40/DnaJ peptide-binding domain"/>
    <property type="match status" value="2"/>
</dbReference>
<dbReference type="CDD" id="cd10719">
    <property type="entry name" value="DnaJ_zf"/>
    <property type="match status" value="1"/>
</dbReference>
<keyword evidence="5 8" id="KW-0143">Chaperone</keyword>
<dbReference type="NCBIfam" id="NF008035">
    <property type="entry name" value="PRK10767.1"/>
    <property type="match status" value="1"/>
</dbReference>
<dbReference type="PANTHER" id="PTHR43096:SF52">
    <property type="entry name" value="DNAJ HOMOLOG 1, MITOCHONDRIAL-RELATED"/>
    <property type="match status" value="1"/>
</dbReference>
<dbReference type="InterPro" id="IPR001623">
    <property type="entry name" value="DnaJ_domain"/>
</dbReference>
<dbReference type="InterPro" id="IPR001305">
    <property type="entry name" value="HSP_DnaJ_Cys-rich_dom"/>
</dbReference>
<feature type="repeat" description="CXXCXGXG motif" evidence="8">
    <location>
        <begin position="185"/>
        <end position="192"/>
    </location>
</feature>
<dbReference type="PROSITE" id="PS51188">
    <property type="entry name" value="ZF_CR"/>
    <property type="match status" value="1"/>
</dbReference>
<evidence type="ECO:0000256" key="1">
    <source>
        <dbReference type="ARBA" id="ARBA00022723"/>
    </source>
</evidence>
<feature type="binding site" evidence="8">
    <location>
        <position position="163"/>
    </location>
    <ligand>
        <name>Zn(2+)</name>
        <dbReference type="ChEBI" id="CHEBI:29105"/>
        <label>2</label>
    </ligand>
</feature>
<feature type="binding site" evidence="8">
    <location>
        <position position="166"/>
    </location>
    <ligand>
        <name>Zn(2+)</name>
        <dbReference type="ChEBI" id="CHEBI:29105"/>
        <label>2</label>
    </ligand>
</feature>
<keyword evidence="8" id="KW-0346">Stress response</keyword>
<dbReference type="Gene3D" id="2.10.230.10">
    <property type="entry name" value="Heat shock protein DnaJ, cysteine-rich domain"/>
    <property type="match status" value="1"/>
</dbReference>
<dbReference type="GO" id="GO:0008270">
    <property type="term" value="F:zinc ion binding"/>
    <property type="evidence" value="ECO:0007669"/>
    <property type="project" value="UniProtKB-UniRule"/>
</dbReference>
<dbReference type="InterPro" id="IPR012724">
    <property type="entry name" value="DnaJ"/>
</dbReference>
<dbReference type="PROSITE" id="PS50076">
    <property type="entry name" value="DNAJ_2"/>
    <property type="match status" value="1"/>
</dbReference>
<dbReference type="EMBL" id="CADCVD010000002">
    <property type="protein sequence ID" value="CAA9422219.1"/>
    <property type="molecule type" value="Genomic_DNA"/>
</dbReference>
<accession>A0A6J4PUK0</accession>
<evidence type="ECO:0000256" key="8">
    <source>
        <dbReference type="HAMAP-Rule" id="MF_01152"/>
    </source>
</evidence>
<sequence length="370" mass="39910">MKTRDLYKVLGVSKEASQEEIRRAYKRLARKYHPDANRDDAEAEERFKEVQHAYEILSNPEKRRNYDEGPRAYFGGPGTQGGAGGRMGNVSDLSDLFGNFGDIFGGRGGQSQTIRGEDVSTSITLKFRDALEGVTTRISAPVEEVCGPCRGTGAAPGTAPRMCPECSGRGVRGRDQGFFALSEPCGRCGGEGTIVEKPCSRCAGSGRLRKARQVTVKIPAGAKDGMKIRVPGRGSDGRKGGPPGDLLVVTRVEEHPVFKRQGDDFTVDVPVSFVEAALGAEIEVPRPGGGTVKLKLPAGTQDGRRFKVRGAGAPRPRGGGEPGDLVVRARLVVPAKLSRREKEILEALADERNEDVREDLLRASREAEQR</sequence>
<dbReference type="InterPro" id="IPR036869">
    <property type="entry name" value="J_dom_sf"/>
</dbReference>
<feature type="repeat" description="CXXCXGXG motif" evidence="8">
    <location>
        <begin position="146"/>
        <end position="153"/>
    </location>
</feature>
<evidence type="ECO:0000256" key="4">
    <source>
        <dbReference type="ARBA" id="ARBA00022833"/>
    </source>
</evidence>
<dbReference type="CDD" id="cd06257">
    <property type="entry name" value="DnaJ"/>
    <property type="match status" value="1"/>
</dbReference>
<dbReference type="Pfam" id="PF01556">
    <property type="entry name" value="DnaJ_C"/>
    <property type="match status" value="1"/>
</dbReference>
<dbReference type="HAMAP" id="MF_01152">
    <property type="entry name" value="DnaJ"/>
    <property type="match status" value="1"/>
</dbReference>
<comment type="cofactor">
    <cofactor evidence="8">
        <name>Zn(2+)</name>
        <dbReference type="ChEBI" id="CHEBI:29105"/>
    </cofactor>
    <text evidence="8">Binds 2 Zn(2+) ions per monomer.</text>
</comment>
<dbReference type="GO" id="GO:0005737">
    <property type="term" value="C:cytoplasm"/>
    <property type="evidence" value="ECO:0007669"/>
    <property type="project" value="UniProtKB-SubCell"/>
</dbReference>
<comment type="domain">
    <text evidence="8">The J domain is necessary and sufficient to stimulate DnaK ATPase activity. Zinc center 1 plays an important role in the autonomous, DnaK-independent chaperone activity of DnaJ. Zinc center 2 is essential for interaction with DnaK and for DnaJ activity.</text>
</comment>
<comment type="function">
    <text evidence="8">Participates actively in the response to hyperosmotic and heat shock by preventing the aggregation of stress-denatured proteins and by disaggregating proteins, also in an autonomous, DnaK-independent fashion. Unfolded proteins bind initially to DnaJ; upon interaction with the DnaJ-bound protein, DnaK hydrolyzes its bound ATP, resulting in the formation of a stable complex. GrpE releases ADP from DnaK; ATP binding to DnaK triggers the release of the substrate protein, thus completing the reaction cycle. Several rounds of ATP-dependent interactions between DnaJ, DnaK and GrpE are required for fully efficient folding. Also involved, together with DnaK and GrpE, in the DNA replication of plasmids through activation of initiation proteins.</text>
</comment>
<comment type="subcellular location">
    <subcellularLocation>
        <location evidence="8">Cytoplasm</location>
    </subcellularLocation>
</comment>
<dbReference type="GO" id="GO:0031072">
    <property type="term" value="F:heat shock protein binding"/>
    <property type="evidence" value="ECO:0007669"/>
    <property type="project" value="InterPro"/>
</dbReference>
<evidence type="ECO:0000256" key="9">
    <source>
        <dbReference type="PROSITE-ProRule" id="PRU00546"/>
    </source>
</evidence>
<dbReference type="GO" id="GO:0042026">
    <property type="term" value="P:protein refolding"/>
    <property type="evidence" value="ECO:0007669"/>
    <property type="project" value="TreeGrafter"/>
</dbReference>
<evidence type="ECO:0000256" key="5">
    <source>
        <dbReference type="ARBA" id="ARBA00023186"/>
    </source>
</evidence>
<evidence type="ECO:0000256" key="3">
    <source>
        <dbReference type="ARBA" id="ARBA00022771"/>
    </source>
</evidence>
<organism evidence="12">
    <name type="scientific">uncultured Rubrobacteraceae bacterium</name>
    <dbReference type="NCBI Taxonomy" id="349277"/>
    <lineage>
        <taxon>Bacteria</taxon>
        <taxon>Bacillati</taxon>
        <taxon>Actinomycetota</taxon>
        <taxon>Rubrobacteria</taxon>
        <taxon>Rubrobacterales</taxon>
        <taxon>Rubrobacteraceae</taxon>
        <taxon>environmental samples</taxon>
    </lineage>
</organism>
<evidence type="ECO:0000259" key="11">
    <source>
        <dbReference type="PROSITE" id="PS51188"/>
    </source>
</evidence>
<name>A0A6J4PUK0_9ACTN</name>
<feature type="domain" description="CR-type" evidence="11">
    <location>
        <begin position="133"/>
        <end position="211"/>
    </location>
</feature>
<dbReference type="Pfam" id="PF00684">
    <property type="entry name" value="DnaJ_CXXCXGXG"/>
    <property type="match status" value="1"/>
</dbReference>
<comment type="subunit">
    <text evidence="8">Homodimer.</text>
</comment>
<feature type="binding site" evidence="8">
    <location>
        <position position="188"/>
    </location>
    <ligand>
        <name>Zn(2+)</name>
        <dbReference type="ChEBI" id="CHEBI:29105"/>
        <label>2</label>
    </ligand>
</feature>
<dbReference type="SUPFAM" id="SSF57938">
    <property type="entry name" value="DnaJ/Hsp40 cysteine-rich domain"/>
    <property type="match status" value="1"/>
</dbReference>
<dbReference type="PRINTS" id="PR00625">
    <property type="entry name" value="JDOMAIN"/>
</dbReference>
<dbReference type="GO" id="GO:0009408">
    <property type="term" value="P:response to heat"/>
    <property type="evidence" value="ECO:0007669"/>
    <property type="project" value="InterPro"/>
</dbReference>
<keyword evidence="4 8" id="KW-0862">Zinc</keyword>
<dbReference type="FunFam" id="2.60.260.20:FF:000013">
    <property type="entry name" value="DnaJ subfamily B member 11"/>
    <property type="match status" value="1"/>
</dbReference>
<proteinExistence type="inferred from homology"/>
<feature type="binding site" evidence="8">
    <location>
        <position position="199"/>
    </location>
    <ligand>
        <name>Zn(2+)</name>
        <dbReference type="ChEBI" id="CHEBI:29105"/>
        <label>1</label>
    </ligand>
</feature>
<feature type="zinc finger region" description="CR-type" evidence="9">
    <location>
        <begin position="133"/>
        <end position="211"/>
    </location>
</feature>
<dbReference type="GO" id="GO:0051082">
    <property type="term" value="F:unfolded protein binding"/>
    <property type="evidence" value="ECO:0007669"/>
    <property type="project" value="UniProtKB-UniRule"/>
</dbReference>
<gene>
    <name evidence="8" type="primary">dnaJ</name>
    <name evidence="12" type="ORF">AVDCRST_MAG37-21</name>
</gene>
<keyword evidence="8" id="KW-0235">DNA replication</keyword>